<dbReference type="AlphaFoldDB" id="A0A533Q9T5"/>
<feature type="chain" id="PRO_5022040718" description="Lipid/polyisoprenoid-binding YceI-like domain-containing protein" evidence="1">
    <location>
        <begin position="26"/>
        <end position="216"/>
    </location>
</feature>
<evidence type="ECO:0000313" key="3">
    <source>
        <dbReference type="Proteomes" id="UP000319783"/>
    </source>
</evidence>
<protein>
    <recommendedName>
        <fullName evidence="4">Lipid/polyisoprenoid-binding YceI-like domain-containing protein</fullName>
    </recommendedName>
</protein>
<gene>
    <name evidence="2" type="ORF">JETT_2300</name>
</gene>
<feature type="signal peptide" evidence="1">
    <location>
        <begin position="1"/>
        <end position="25"/>
    </location>
</feature>
<evidence type="ECO:0000256" key="1">
    <source>
        <dbReference type="SAM" id="SignalP"/>
    </source>
</evidence>
<dbReference type="Proteomes" id="UP000319783">
    <property type="component" value="Unassembled WGS sequence"/>
</dbReference>
<name>A0A533Q9T5_9BACT</name>
<organism evidence="2 3">
    <name type="scientific">Candidatus Jettenia ecosi</name>
    <dbReference type="NCBI Taxonomy" id="2494326"/>
    <lineage>
        <taxon>Bacteria</taxon>
        <taxon>Pseudomonadati</taxon>
        <taxon>Planctomycetota</taxon>
        <taxon>Candidatus Brocadiia</taxon>
        <taxon>Candidatus Brocadiales</taxon>
        <taxon>Candidatus Brocadiaceae</taxon>
        <taxon>Candidatus Jettenia</taxon>
    </lineage>
</organism>
<proteinExistence type="predicted"/>
<evidence type="ECO:0008006" key="4">
    <source>
        <dbReference type="Google" id="ProtNLM"/>
    </source>
</evidence>
<reference evidence="2 3" key="1">
    <citation type="submission" date="2019-04" db="EMBL/GenBank/DDBJ databases">
        <title>Genome of a novel bacterium Candidatus Jettenia ecosi reconstructed from metagenome of an anammox bioreactor.</title>
        <authorList>
            <person name="Mardanov A.V."/>
            <person name="Beletsky A.V."/>
            <person name="Ravin N.V."/>
            <person name="Botchkova E.A."/>
            <person name="Litti Y.V."/>
            <person name="Nozhevnikova A.N."/>
        </authorList>
    </citation>
    <scope>NUCLEOTIDE SEQUENCE [LARGE SCALE GENOMIC DNA]</scope>
    <source>
        <strain evidence="2">J2</strain>
    </source>
</reference>
<keyword evidence="1" id="KW-0732">Signal</keyword>
<accession>A0A533Q9T5</accession>
<sequence>MKKCLIGICVSLFVVSFSNVHQAFAHYMTNFNGTIKIEGLNETIHKKVTGQVTIDQWGHDDSGGNFEEALFDFKFKAGTTECGDPLKKKTVRVSSYRENKYKVTSKNFPLDLSEDGMAIVIERILNKYSKVVQESLELDECVTLMDDHGTTSSGKIVTFANAHISDGKAIIKTMYVKVKFQIKPKLSTFDEGYLNKKEYPLIISGTLTIPREGHTH</sequence>
<evidence type="ECO:0000313" key="2">
    <source>
        <dbReference type="EMBL" id="TLD41453.1"/>
    </source>
</evidence>
<comment type="caution">
    <text evidence="2">The sequence shown here is derived from an EMBL/GenBank/DDBJ whole genome shotgun (WGS) entry which is preliminary data.</text>
</comment>
<dbReference type="EMBL" id="SULG01000048">
    <property type="protein sequence ID" value="TLD41453.1"/>
    <property type="molecule type" value="Genomic_DNA"/>
</dbReference>